<dbReference type="Proteomes" id="UP000324748">
    <property type="component" value="Unassembled WGS sequence"/>
</dbReference>
<name>A0A5B0LQ13_PUCGR</name>
<accession>A0A5B0LQ13</accession>
<proteinExistence type="predicted"/>
<protein>
    <submittedName>
        <fullName evidence="1">Uncharacterized protein</fullName>
    </submittedName>
</protein>
<comment type="caution">
    <text evidence="1">The sequence shown here is derived from an EMBL/GenBank/DDBJ whole genome shotgun (WGS) entry which is preliminary data.</text>
</comment>
<evidence type="ECO:0000313" key="1">
    <source>
        <dbReference type="EMBL" id="KAA1066552.1"/>
    </source>
</evidence>
<sequence length="88" mass="9934">MRFLKRWRVAVYAILPGPWQVSALFFLICGLQSRALWTECFALTFTHPRFLRGAHVTGDVPGLTPSYAANQSVDLIEIDRNTRPKDAG</sequence>
<dbReference type="EMBL" id="VSWC01000196">
    <property type="protein sequence ID" value="KAA1066552.1"/>
    <property type="molecule type" value="Genomic_DNA"/>
</dbReference>
<keyword evidence="2" id="KW-1185">Reference proteome</keyword>
<evidence type="ECO:0000313" key="2">
    <source>
        <dbReference type="Proteomes" id="UP000324748"/>
    </source>
</evidence>
<organism evidence="1 2">
    <name type="scientific">Puccinia graminis f. sp. tritici</name>
    <dbReference type="NCBI Taxonomy" id="56615"/>
    <lineage>
        <taxon>Eukaryota</taxon>
        <taxon>Fungi</taxon>
        <taxon>Dikarya</taxon>
        <taxon>Basidiomycota</taxon>
        <taxon>Pucciniomycotina</taxon>
        <taxon>Pucciniomycetes</taxon>
        <taxon>Pucciniales</taxon>
        <taxon>Pucciniaceae</taxon>
        <taxon>Puccinia</taxon>
    </lineage>
</organism>
<reference evidence="1 2" key="1">
    <citation type="submission" date="2019-05" db="EMBL/GenBank/DDBJ databases">
        <title>Emergence of the Ug99 lineage of the wheat stem rust pathogen through somatic hybridization.</title>
        <authorList>
            <person name="Li F."/>
            <person name="Upadhyaya N.M."/>
            <person name="Sperschneider J."/>
            <person name="Matny O."/>
            <person name="Nguyen-Phuc H."/>
            <person name="Mago R."/>
            <person name="Raley C."/>
            <person name="Miller M.E."/>
            <person name="Silverstein K.A.T."/>
            <person name="Henningsen E."/>
            <person name="Hirsch C.D."/>
            <person name="Visser B."/>
            <person name="Pretorius Z.A."/>
            <person name="Steffenson B.J."/>
            <person name="Schwessinger B."/>
            <person name="Dodds P.N."/>
            <person name="Figueroa M."/>
        </authorList>
    </citation>
    <scope>NUCLEOTIDE SEQUENCE [LARGE SCALE GENOMIC DNA]</scope>
    <source>
        <strain evidence="1">21-0</strain>
    </source>
</reference>
<dbReference type="AlphaFoldDB" id="A0A5B0LQ13"/>
<gene>
    <name evidence="1" type="ORF">PGT21_033570</name>
</gene>